<comment type="caution">
    <text evidence="1">The sequence shown here is derived from an EMBL/GenBank/DDBJ whole genome shotgun (WGS) entry which is preliminary data.</text>
</comment>
<accession>A0A921GD12</accession>
<gene>
    <name evidence="1" type="ORF">K8V91_05050</name>
</gene>
<evidence type="ECO:0000313" key="1">
    <source>
        <dbReference type="EMBL" id="HJF40274.1"/>
    </source>
</evidence>
<reference evidence="1" key="1">
    <citation type="journal article" date="2021" name="PeerJ">
        <title>Extensive microbial diversity within the chicken gut microbiome revealed by metagenomics and culture.</title>
        <authorList>
            <person name="Gilroy R."/>
            <person name="Ravi A."/>
            <person name="Getino M."/>
            <person name="Pursley I."/>
            <person name="Horton D.L."/>
            <person name="Alikhan N.F."/>
            <person name="Baker D."/>
            <person name="Gharbi K."/>
            <person name="Hall N."/>
            <person name="Watson M."/>
            <person name="Adriaenssens E.M."/>
            <person name="Foster-Nyarko E."/>
            <person name="Jarju S."/>
            <person name="Secka A."/>
            <person name="Antonio M."/>
            <person name="Oren A."/>
            <person name="Chaudhuri R.R."/>
            <person name="La Ragione R."/>
            <person name="Hildebrand F."/>
            <person name="Pallen M.J."/>
        </authorList>
    </citation>
    <scope>NUCLEOTIDE SEQUENCE</scope>
    <source>
        <strain evidence="1">CHK193-16274</strain>
    </source>
</reference>
<evidence type="ECO:0000313" key="2">
    <source>
        <dbReference type="Proteomes" id="UP000749320"/>
    </source>
</evidence>
<dbReference type="AlphaFoldDB" id="A0A921GD12"/>
<sequence>MREEIDIMQEKHYVETPKFTGRNVPIDEIAKATGKSATFLREALKLGIMHFGYAFKKDGAKNYTFYCPDKQVWEELGYFKEE</sequence>
<dbReference type="Proteomes" id="UP000749320">
    <property type="component" value="Unassembled WGS sequence"/>
</dbReference>
<protein>
    <submittedName>
        <fullName evidence="1">Uncharacterized protein</fullName>
    </submittedName>
</protein>
<proteinExistence type="predicted"/>
<reference evidence="1" key="2">
    <citation type="submission" date="2021-09" db="EMBL/GenBank/DDBJ databases">
        <authorList>
            <person name="Gilroy R."/>
        </authorList>
    </citation>
    <scope>NUCLEOTIDE SEQUENCE</scope>
    <source>
        <strain evidence="1">CHK193-16274</strain>
    </source>
</reference>
<dbReference type="EMBL" id="DYWV01000170">
    <property type="protein sequence ID" value="HJF40274.1"/>
    <property type="molecule type" value="Genomic_DNA"/>
</dbReference>
<organism evidence="1 2">
    <name type="scientific">Thomasclavelia spiroformis</name>
    <dbReference type="NCBI Taxonomy" id="29348"/>
    <lineage>
        <taxon>Bacteria</taxon>
        <taxon>Bacillati</taxon>
        <taxon>Bacillota</taxon>
        <taxon>Erysipelotrichia</taxon>
        <taxon>Erysipelotrichales</taxon>
        <taxon>Coprobacillaceae</taxon>
        <taxon>Thomasclavelia</taxon>
    </lineage>
</organism>
<name>A0A921GD12_9FIRM</name>